<dbReference type="PANTHER" id="PTHR46266">
    <property type="entry name" value="TRANSCRIPTION FACTOR TT8"/>
    <property type="match status" value="1"/>
</dbReference>
<gene>
    <name evidence="9" type="ORF">E5676_scaffold496G00540</name>
</gene>
<keyword evidence="4" id="KW-0804">Transcription</keyword>
<proteinExistence type="predicted"/>
<keyword evidence="5" id="KW-0539">Nucleus</keyword>
<keyword evidence="2" id="KW-0805">Transcription regulation</keyword>
<evidence type="ECO:0000313" key="9">
    <source>
        <dbReference type="EMBL" id="TYK13433.1"/>
    </source>
</evidence>
<evidence type="ECO:0000256" key="2">
    <source>
        <dbReference type="ARBA" id="ARBA00023015"/>
    </source>
</evidence>
<evidence type="ECO:0000256" key="4">
    <source>
        <dbReference type="ARBA" id="ARBA00023163"/>
    </source>
</evidence>
<dbReference type="InterPro" id="IPR011598">
    <property type="entry name" value="bHLH_dom"/>
</dbReference>
<evidence type="ECO:0000259" key="8">
    <source>
        <dbReference type="PROSITE" id="PS50888"/>
    </source>
</evidence>
<keyword evidence="3" id="KW-0010">Activator</keyword>
<evidence type="ECO:0000256" key="6">
    <source>
        <dbReference type="SAM" id="Coils"/>
    </source>
</evidence>
<feature type="region of interest" description="Disordered" evidence="7">
    <location>
        <begin position="303"/>
        <end position="331"/>
    </location>
</feature>
<keyword evidence="6" id="KW-0175">Coiled coil</keyword>
<feature type="compositionally biased region" description="Low complexity" evidence="7">
    <location>
        <begin position="255"/>
        <end position="267"/>
    </location>
</feature>
<feature type="region of interest" description="Disordered" evidence="7">
    <location>
        <begin position="240"/>
        <end position="271"/>
    </location>
</feature>
<evidence type="ECO:0000256" key="3">
    <source>
        <dbReference type="ARBA" id="ARBA00023159"/>
    </source>
</evidence>
<dbReference type="GO" id="GO:0005634">
    <property type="term" value="C:nucleus"/>
    <property type="evidence" value="ECO:0007669"/>
    <property type="project" value="UniProtKB-SubCell"/>
</dbReference>
<dbReference type="SUPFAM" id="SSF47459">
    <property type="entry name" value="HLH, helix-loop-helix DNA-binding domain"/>
    <property type="match status" value="1"/>
</dbReference>
<feature type="compositionally biased region" description="Polar residues" evidence="7">
    <location>
        <begin position="310"/>
        <end position="331"/>
    </location>
</feature>
<feature type="coiled-coil region" evidence="6">
    <location>
        <begin position="497"/>
        <end position="524"/>
    </location>
</feature>
<dbReference type="InterPro" id="IPR054502">
    <property type="entry name" value="bHLH-TF_ACT-like_plant"/>
</dbReference>
<sequence length="660" mass="73427">MEGILQFAVQSVEWTYSLFWRFSTQQRMLVWGDGFYNGPIKTTKTLHPAAAAQQQHQQHQHSASLSLHRTHQLTDLYNSLSASDTLRRPTSAALSPEDLTETEWFYLLCLSFSFPPGFGNFTMDLYIHIIYKCRLPGKAYCKKKHVWITGANEIDSKIFSRAILAKTVVCIPLMDGVVELGSTDKVKEDMAFIQHIKSIFIETERRCEAQKPALSELSTSNSATSLDHFYYKHLFHSTNSSNRKESELEDEMDSDSSTSNSSNSNAAEGGGGGCPCWPSTVAGAVMASKPSELIMQLEPSEDIRLGSPDDASNNFFPNLSHSQSPPPELNTNFDYHLPSNTNATTQLQLPTLGYSSAAEAVMTEDQDTHYTNMLSAILNLNQNHQSSQWLNSSAVSNITCSTQSAFSKWTHHSDGLYCVKAGTASTSQCLLKSILHTIPFLHNKHHREQNLYKFCDGQSQNGISQDFLANPESLNDKFIILRSAVPFTTKMDKASILGDTVEYLEQLRQKVQDLEAQNLEFQSSRRISFQEVQRNSPVPRTCLDKRKLRILEGVGDGCTRPKMLKLPSPPTPLDTNLQVSIIGGDGLLELQCPYKEGLLLDILLILQGLQIETTAVRSSVSNGIFIAELRAKVKEDTDGKKASILEVKSAIQQIIPCVDT</sequence>
<dbReference type="GO" id="GO:0080090">
    <property type="term" value="P:regulation of primary metabolic process"/>
    <property type="evidence" value="ECO:0007669"/>
    <property type="project" value="UniProtKB-ARBA"/>
</dbReference>
<evidence type="ECO:0000313" key="10">
    <source>
        <dbReference type="Proteomes" id="UP000321947"/>
    </source>
</evidence>
<evidence type="ECO:0000256" key="1">
    <source>
        <dbReference type="ARBA" id="ARBA00004123"/>
    </source>
</evidence>
<dbReference type="Pfam" id="PF22754">
    <property type="entry name" value="bHLH-TF_ACT-like_plant"/>
    <property type="match status" value="1"/>
</dbReference>
<dbReference type="Pfam" id="PF14215">
    <property type="entry name" value="bHLH-MYC_N"/>
    <property type="match status" value="1"/>
</dbReference>
<reference evidence="9 10" key="1">
    <citation type="submission" date="2019-08" db="EMBL/GenBank/DDBJ databases">
        <title>Draft genome sequences of two oriental melons (Cucumis melo L. var makuwa).</title>
        <authorList>
            <person name="Kwon S.-Y."/>
        </authorList>
    </citation>
    <scope>NUCLEOTIDE SEQUENCE [LARGE SCALE GENOMIC DNA]</scope>
    <source>
        <strain evidence="10">cv. Chang Bougi</strain>
        <tissue evidence="9">Leaf</tissue>
    </source>
</reference>
<dbReference type="SMART" id="SM00353">
    <property type="entry name" value="HLH"/>
    <property type="match status" value="1"/>
</dbReference>
<dbReference type="PANTHER" id="PTHR46266:SF4">
    <property type="entry name" value="TRANSCRIPTION FACTOR TT8"/>
    <property type="match status" value="1"/>
</dbReference>
<evidence type="ECO:0000256" key="5">
    <source>
        <dbReference type="ARBA" id="ARBA00023242"/>
    </source>
</evidence>
<dbReference type="InterPro" id="IPR025610">
    <property type="entry name" value="MYC/MYB_N"/>
</dbReference>
<dbReference type="AlphaFoldDB" id="A0A5D3CND1"/>
<comment type="caution">
    <text evidence="9">The sequence shown here is derived from an EMBL/GenBank/DDBJ whole genome shotgun (WGS) entry which is preliminary data.</text>
</comment>
<dbReference type="InterPro" id="IPR036638">
    <property type="entry name" value="HLH_DNA-bd_sf"/>
</dbReference>
<dbReference type="Proteomes" id="UP000321947">
    <property type="component" value="Unassembled WGS sequence"/>
</dbReference>
<evidence type="ECO:0000256" key="7">
    <source>
        <dbReference type="SAM" id="MobiDB-lite"/>
    </source>
</evidence>
<name>A0A5D3CND1_CUCMM</name>
<accession>A0A5D3CND1</accession>
<dbReference type="EMBL" id="SSTD01010068">
    <property type="protein sequence ID" value="TYK13433.1"/>
    <property type="molecule type" value="Genomic_DNA"/>
</dbReference>
<dbReference type="PROSITE" id="PS50888">
    <property type="entry name" value="BHLH"/>
    <property type="match status" value="1"/>
</dbReference>
<comment type="subcellular location">
    <subcellularLocation>
        <location evidence="1">Nucleus</location>
    </subcellularLocation>
</comment>
<dbReference type="Pfam" id="PF00010">
    <property type="entry name" value="HLH"/>
    <property type="match status" value="1"/>
</dbReference>
<feature type="domain" description="BHLH" evidence="8">
    <location>
        <begin position="458"/>
        <end position="507"/>
    </location>
</feature>
<protein>
    <submittedName>
        <fullName evidence="9">Basic helix-loop-helix protein A isoform X2</fullName>
    </submittedName>
</protein>
<dbReference type="GO" id="GO:0046983">
    <property type="term" value="F:protein dimerization activity"/>
    <property type="evidence" value="ECO:0007669"/>
    <property type="project" value="InterPro"/>
</dbReference>
<dbReference type="Gene3D" id="4.10.280.10">
    <property type="entry name" value="Helix-loop-helix DNA-binding domain"/>
    <property type="match status" value="1"/>
</dbReference>
<organism evidence="9 10">
    <name type="scientific">Cucumis melo var. makuwa</name>
    <name type="common">Oriental melon</name>
    <dbReference type="NCBI Taxonomy" id="1194695"/>
    <lineage>
        <taxon>Eukaryota</taxon>
        <taxon>Viridiplantae</taxon>
        <taxon>Streptophyta</taxon>
        <taxon>Embryophyta</taxon>
        <taxon>Tracheophyta</taxon>
        <taxon>Spermatophyta</taxon>
        <taxon>Magnoliopsida</taxon>
        <taxon>eudicotyledons</taxon>
        <taxon>Gunneridae</taxon>
        <taxon>Pentapetalae</taxon>
        <taxon>rosids</taxon>
        <taxon>fabids</taxon>
        <taxon>Cucurbitales</taxon>
        <taxon>Cucurbitaceae</taxon>
        <taxon>Benincaseae</taxon>
        <taxon>Cucumis</taxon>
    </lineage>
</organism>